<dbReference type="Proteomes" id="UP001367676">
    <property type="component" value="Unassembled WGS sequence"/>
</dbReference>
<dbReference type="Pfam" id="PF02958">
    <property type="entry name" value="EcKL"/>
    <property type="match status" value="1"/>
</dbReference>
<name>A0AAN9TP12_9HEMI</name>
<evidence type="ECO:0000313" key="2">
    <source>
        <dbReference type="EMBL" id="KAK7597947.1"/>
    </source>
</evidence>
<evidence type="ECO:0000313" key="3">
    <source>
        <dbReference type="Proteomes" id="UP001367676"/>
    </source>
</evidence>
<dbReference type="SUPFAM" id="SSF56112">
    <property type="entry name" value="Protein kinase-like (PK-like)"/>
    <property type="match status" value="1"/>
</dbReference>
<protein>
    <recommendedName>
        <fullName evidence="1">CHK kinase-like domain-containing protein</fullName>
    </recommendedName>
</protein>
<comment type="caution">
    <text evidence="2">The sequence shown here is derived from an EMBL/GenBank/DDBJ whole genome shotgun (WGS) entry which is preliminary data.</text>
</comment>
<dbReference type="PANTHER" id="PTHR11012:SF56">
    <property type="entry name" value="CHK KINASE-LIKE DOMAIN-CONTAINING PROTEIN-RELATED"/>
    <property type="match status" value="1"/>
</dbReference>
<dbReference type="PANTHER" id="PTHR11012">
    <property type="entry name" value="PROTEIN KINASE-LIKE DOMAIN-CONTAINING"/>
    <property type="match status" value="1"/>
</dbReference>
<dbReference type="InterPro" id="IPR004119">
    <property type="entry name" value="EcKL"/>
</dbReference>
<dbReference type="Gene3D" id="3.90.1200.10">
    <property type="match status" value="1"/>
</dbReference>
<dbReference type="InterPro" id="IPR015897">
    <property type="entry name" value="CHK_kinase-like"/>
</dbReference>
<sequence>MTPQDGELPLNVLKSCFPGAENVRIVHSALEDGNLHFTSVVTRFVVEYEQDRKTHRRHLVMKVPTSAPVVAVCENLNFFNREICMYEEVIPLMNKYLDESLAPAHLRTTDSKILVLEDLTARGYESGEKLSALDFSQSQAVLKAFAHFHAASHKLHQENRNFRPNLFDTHVLSVEGRRIALDTWAPVVLELLKRKNETSLAAKAEQAISFLEKDDDDLRAIINQSNFKFVVLNHGDSRKDNMLLKFGPRREVEGVQFIDFQANVWSSPLLDIFYFFATSVTFDEIETHLDDLIDGYLQELNGKLKKLGCASTYTRADFDEDYKILRFYIFFCALCLCHFISPLSRSQKEDIILKPEQDIDHLCHICFNDENFVKSLYGWLKFCERSKVFDHFSRNGTSDQKNGLPSRL</sequence>
<evidence type="ECO:0000259" key="1">
    <source>
        <dbReference type="SMART" id="SM00587"/>
    </source>
</evidence>
<dbReference type="InterPro" id="IPR011009">
    <property type="entry name" value="Kinase-like_dom_sf"/>
</dbReference>
<accession>A0AAN9TP12</accession>
<keyword evidence="3" id="KW-1185">Reference proteome</keyword>
<dbReference type="SMART" id="SM00587">
    <property type="entry name" value="CHK"/>
    <property type="match status" value="1"/>
</dbReference>
<proteinExistence type="predicted"/>
<reference evidence="2 3" key="1">
    <citation type="submission" date="2024-03" db="EMBL/GenBank/DDBJ databases">
        <title>Adaptation during the transition from Ophiocordyceps entomopathogen to insect associate is accompanied by gene loss and intensified selection.</title>
        <authorList>
            <person name="Ward C.M."/>
            <person name="Onetto C.A."/>
            <person name="Borneman A.R."/>
        </authorList>
    </citation>
    <scope>NUCLEOTIDE SEQUENCE [LARGE SCALE GENOMIC DNA]</scope>
    <source>
        <strain evidence="2">AWRI1</strain>
        <tissue evidence="2">Single Adult Female</tissue>
    </source>
</reference>
<organism evidence="2 3">
    <name type="scientific">Parthenolecanium corni</name>
    <dbReference type="NCBI Taxonomy" id="536013"/>
    <lineage>
        <taxon>Eukaryota</taxon>
        <taxon>Metazoa</taxon>
        <taxon>Ecdysozoa</taxon>
        <taxon>Arthropoda</taxon>
        <taxon>Hexapoda</taxon>
        <taxon>Insecta</taxon>
        <taxon>Pterygota</taxon>
        <taxon>Neoptera</taxon>
        <taxon>Paraneoptera</taxon>
        <taxon>Hemiptera</taxon>
        <taxon>Sternorrhyncha</taxon>
        <taxon>Coccoidea</taxon>
        <taxon>Coccidae</taxon>
        <taxon>Parthenolecanium</taxon>
    </lineage>
</organism>
<gene>
    <name evidence="2" type="ORF">V9T40_014903</name>
</gene>
<dbReference type="AlphaFoldDB" id="A0AAN9TP12"/>
<dbReference type="EMBL" id="JBBCAQ010000016">
    <property type="protein sequence ID" value="KAK7597947.1"/>
    <property type="molecule type" value="Genomic_DNA"/>
</dbReference>
<feature type="domain" description="CHK kinase-like" evidence="1">
    <location>
        <begin position="114"/>
        <end position="306"/>
    </location>
</feature>